<name>A0A327ND07_9BACT</name>
<keyword evidence="2" id="KW-1003">Cell membrane</keyword>
<accession>A0A327ND07</accession>
<keyword evidence="5 6" id="KW-0472">Membrane</keyword>
<dbReference type="EMBL" id="QLII01000002">
    <property type="protein sequence ID" value="RAI73097.1"/>
    <property type="molecule type" value="Genomic_DNA"/>
</dbReference>
<evidence type="ECO:0008006" key="9">
    <source>
        <dbReference type="Google" id="ProtNLM"/>
    </source>
</evidence>
<feature type="transmembrane region" description="Helical" evidence="6">
    <location>
        <begin position="147"/>
        <end position="164"/>
    </location>
</feature>
<dbReference type="GO" id="GO:0006885">
    <property type="term" value="P:regulation of pH"/>
    <property type="evidence" value="ECO:0007669"/>
    <property type="project" value="InterPro"/>
</dbReference>
<sequence>MRDHAAANPDQYHGSRDLSEELEALSEGLSSPAQRLEHGLHGPVAFLVIPLFAFCNTSLLIDFSLLSQLTDPLALGIVGGLLLGKPVGIVLLSYVAVKCGWASLPLGVSWRQLVGVGVLAGIGFTMSIFVTLLAFEGQSVRQNEAKIAILVSSLTAGILGYALLRKNSTPTD</sequence>
<dbReference type="AlphaFoldDB" id="A0A327ND07"/>
<evidence type="ECO:0000256" key="3">
    <source>
        <dbReference type="ARBA" id="ARBA00022692"/>
    </source>
</evidence>
<gene>
    <name evidence="7" type="ORF">HMF3257_37500</name>
</gene>
<evidence type="ECO:0000256" key="1">
    <source>
        <dbReference type="ARBA" id="ARBA00004429"/>
    </source>
</evidence>
<dbReference type="GO" id="GO:0015385">
    <property type="term" value="F:sodium:proton antiporter activity"/>
    <property type="evidence" value="ECO:0007669"/>
    <property type="project" value="TreeGrafter"/>
</dbReference>
<feature type="transmembrane region" description="Helical" evidence="6">
    <location>
        <begin position="40"/>
        <end position="61"/>
    </location>
</feature>
<keyword evidence="4 6" id="KW-1133">Transmembrane helix</keyword>
<evidence type="ECO:0000256" key="4">
    <source>
        <dbReference type="ARBA" id="ARBA00022989"/>
    </source>
</evidence>
<evidence type="ECO:0000256" key="5">
    <source>
        <dbReference type="ARBA" id="ARBA00023136"/>
    </source>
</evidence>
<dbReference type="Proteomes" id="UP000249016">
    <property type="component" value="Unassembled WGS sequence"/>
</dbReference>
<dbReference type="Pfam" id="PF06965">
    <property type="entry name" value="Na_H_antiport_1"/>
    <property type="match status" value="1"/>
</dbReference>
<dbReference type="Gene3D" id="1.20.1530.10">
    <property type="entry name" value="Na+/H+ antiporter like domain"/>
    <property type="match status" value="1"/>
</dbReference>
<keyword evidence="8" id="KW-1185">Reference proteome</keyword>
<feature type="transmembrane region" description="Helical" evidence="6">
    <location>
        <begin position="73"/>
        <end position="96"/>
    </location>
</feature>
<keyword evidence="3 6" id="KW-0812">Transmembrane</keyword>
<proteinExistence type="predicted"/>
<dbReference type="PANTHER" id="PTHR30341:SF0">
    <property type="entry name" value="NA(+)_H(+) ANTIPORTER NHAA"/>
    <property type="match status" value="1"/>
</dbReference>
<evidence type="ECO:0000256" key="2">
    <source>
        <dbReference type="ARBA" id="ARBA00022475"/>
    </source>
</evidence>
<evidence type="ECO:0000256" key="6">
    <source>
        <dbReference type="SAM" id="Phobius"/>
    </source>
</evidence>
<dbReference type="GO" id="GO:0005886">
    <property type="term" value="C:plasma membrane"/>
    <property type="evidence" value="ECO:0007669"/>
    <property type="project" value="UniProtKB-SubCell"/>
</dbReference>
<comment type="caution">
    <text evidence="7">The sequence shown here is derived from an EMBL/GenBank/DDBJ whole genome shotgun (WGS) entry which is preliminary data.</text>
</comment>
<feature type="transmembrane region" description="Helical" evidence="6">
    <location>
        <begin position="116"/>
        <end position="135"/>
    </location>
</feature>
<dbReference type="PANTHER" id="PTHR30341">
    <property type="entry name" value="SODIUM ION/PROTON ANTIPORTER NHAA-RELATED"/>
    <property type="match status" value="1"/>
</dbReference>
<comment type="subcellular location">
    <subcellularLocation>
        <location evidence="1">Cell inner membrane</location>
        <topology evidence="1">Multi-pass membrane protein</topology>
    </subcellularLocation>
</comment>
<organism evidence="7 8">
    <name type="scientific">Spirosoma telluris</name>
    <dbReference type="NCBI Taxonomy" id="2183553"/>
    <lineage>
        <taxon>Bacteria</taxon>
        <taxon>Pseudomonadati</taxon>
        <taxon>Bacteroidota</taxon>
        <taxon>Cytophagia</taxon>
        <taxon>Cytophagales</taxon>
        <taxon>Cytophagaceae</taxon>
        <taxon>Spirosoma</taxon>
    </lineage>
</organism>
<evidence type="ECO:0000313" key="7">
    <source>
        <dbReference type="EMBL" id="RAI73097.1"/>
    </source>
</evidence>
<dbReference type="InterPro" id="IPR023171">
    <property type="entry name" value="Na/H_antiporter_dom_sf"/>
</dbReference>
<protein>
    <recommendedName>
        <fullName evidence="9">Na+/H+ antiporter NhaA</fullName>
    </recommendedName>
</protein>
<evidence type="ECO:0000313" key="8">
    <source>
        <dbReference type="Proteomes" id="UP000249016"/>
    </source>
</evidence>
<dbReference type="InterPro" id="IPR004670">
    <property type="entry name" value="NhaA"/>
</dbReference>
<reference evidence="7 8" key="1">
    <citation type="submission" date="2018-06" db="EMBL/GenBank/DDBJ databases">
        <title>Spirosoma sp. HMF3257 Genome sequencing and assembly.</title>
        <authorList>
            <person name="Kang H."/>
            <person name="Cha I."/>
            <person name="Kim H."/>
            <person name="Kang J."/>
            <person name="Joh K."/>
        </authorList>
    </citation>
    <scope>NUCLEOTIDE SEQUENCE [LARGE SCALE GENOMIC DNA]</scope>
    <source>
        <strain evidence="7 8">HMF3257</strain>
    </source>
</reference>